<feature type="compositionally biased region" description="Low complexity" evidence="2">
    <location>
        <begin position="109"/>
        <end position="127"/>
    </location>
</feature>
<reference evidence="3" key="1">
    <citation type="journal article" date="2021" name="IMA Fungus">
        <title>Genomic characterization of three marine fungi, including Emericellopsis atlantica sp. nov. with signatures of a generalist lifestyle and marine biomass degradation.</title>
        <authorList>
            <person name="Hagestad O.C."/>
            <person name="Hou L."/>
            <person name="Andersen J.H."/>
            <person name="Hansen E.H."/>
            <person name="Altermark B."/>
            <person name="Li C."/>
            <person name="Kuhnert E."/>
            <person name="Cox R.J."/>
            <person name="Crous P.W."/>
            <person name="Spatafora J.W."/>
            <person name="Lail K."/>
            <person name="Amirebrahimi M."/>
            <person name="Lipzen A."/>
            <person name="Pangilinan J."/>
            <person name="Andreopoulos W."/>
            <person name="Hayes R.D."/>
            <person name="Ng V."/>
            <person name="Grigoriev I.V."/>
            <person name="Jackson S.A."/>
            <person name="Sutton T.D.S."/>
            <person name="Dobson A.D.W."/>
            <person name="Rama T."/>
        </authorList>
    </citation>
    <scope>NUCLEOTIDE SEQUENCE</scope>
    <source>
        <strain evidence="3">TRa018bII</strain>
    </source>
</reference>
<name>A0A9P8C1R1_9HELO</name>
<dbReference type="OrthoDB" id="3556655at2759"/>
<feature type="compositionally biased region" description="Basic residues" evidence="2">
    <location>
        <begin position="453"/>
        <end position="465"/>
    </location>
</feature>
<feature type="region of interest" description="Disordered" evidence="2">
    <location>
        <begin position="824"/>
        <end position="853"/>
    </location>
</feature>
<feature type="region of interest" description="Disordered" evidence="2">
    <location>
        <begin position="437"/>
        <end position="480"/>
    </location>
</feature>
<feature type="compositionally biased region" description="Polar residues" evidence="2">
    <location>
        <begin position="518"/>
        <end position="527"/>
    </location>
</feature>
<feature type="coiled-coil region" evidence="1">
    <location>
        <begin position="921"/>
        <end position="979"/>
    </location>
</feature>
<gene>
    <name evidence="3" type="ORF">BJ875DRAFT_547004</name>
</gene>
<evidence type="ECO:0000256" key="2">
    <source>
        <dbReference type="SAM" id="MobiDB-lite"/>
    </source>
</evidence>
<keyword evidence="1" id="KW-0175">Coiled coil</keyword>
<feature type="compositionally biased region" description="Basic and acidic residues" evidence="2">
    <location>
        <begin position="540"/>
        <end position="561"/>
    </location>
</feature>
<dbReference type="EMBL" id="MU251774">
    <property type="protein sequence ID" value="KAG9229396.1"/>
    <property type="molecule type" value="Genomic_DNA"/>
</dbReference>
<feature type="region of interest" description="Disordered" evidence="2">
    <location>
        <begin position="510"/>
        <end position="653"/>
    </location>
</feature>
<sequence length="1388" mass="154575">MDSLEFPHGYSSRKRSASPAMLPHSPNKRTYVSSPLAEGLPLGDMAPQRTDTNQLLERQKGLAQMKQDFAREQAIVDDMARRFQTGSESGHTSHLGNPLRGVLSRNTMQHHQQQPQQQGTQFPTGTPSSFNQVPLNVAQADHFTCASPHGTQYNMYPSYIGAGNRGQPFVAQNSSNQYSVPPNASNGQTNTGAHQFMEVSPNRLSQPPAFPVRRGRPSSEILRMAVPSNAHMAAHSYLFGSPGIDNIEEGFPDISQRHVVTRNSSSLENLNGGTTHNISYNASMDPIEMDGVKSTQSPGRMERTRSVVTPSARGNSLGPGITRRANSTARGPRDRTTGSRTNGRSRSVAPNANGKKRKSKGKAPMGSWVAIPGHIPRVQMFSELGETNFYSMAAKRASSANPKESVIQTKTKYNTQKPAPQEQTPATPARFIFIDSDTSSTGGSLTMEELLRSKGKPKGRNKSKSRTAELPSTPHVANTAKLIDLSTPAASASHHVPIVSRPMKVRLAEIPRSDTTKNPRAGSQSRPHATVDNQKKKTHEKNNEKDDQKNATREAAEKRMNAEVAELFGDDVDMTDVNPESSRRADARKLALANDRARREAQQQAAKEKRERKEQEELEQVERAKRLKEEHEAKMKPRREEERKKTAAREAAITEARREKACVNIETKRLEREAIQADLEKEKRKATEVQVEPEVIAKVKDRKEEIKKQATSHKIPKASSLVGEKGVSISSSSASGGGVDADTEESLFIARNIPPSESIATLPQRNDIERLTLNNVYDIDRRTRKAIGPTTAAEVCALAQAPKTTGYRVEREAFEAEKLAQKTQQRLNSRYKRAQSRDRETAPESNFGLPVRSQPNKQCFHLEANIENNGDKDHLVSASLFPSQLSSGGHTTVEKITKRTFSLPTNSPSARPTGSSVVCITDAERQKIQADQRRKEQVEAKARQVEMARENAKENARRKAQLKEERQAKEAVVRTEKARERKRLKIIAEAEAEGIQLSTVDIVEQVEEFMERRGNTIKRRKQKEFLKQQNENFAPDTLAIQGSFGSQSIQGSFSCQHGDLEDKEDDNEETNIRKANACAARAALDATRQGRENNFIQASNMSVEAEYDSDISEEDADPVFTPTGSEVGEDTGESEVGTTTVNTELLDGVPTDNVYGRRRTAPLHPPGENTIKIYYLMEKVSFNGVKRDSVMKNGYFNREESIRNAKILAEKYKAMPHKAYKEQTTPDDLWEAMVDFGKDSVEVFLLEGYKSTTEGPRNIEIPFDAARFDRKYYMVHKITTKITTKESVATATIYADTVDLVADMRYANQVAADLMVDFLKPPHPHLDHTIQHSEEVAPTIRQALTKFQEQGELFGVDLDMEDGGIPWMKEYTHIEFKVEEKIMKGPLN</sequence>
<comment type="caution">
    <text evidence="3">The sequence shown here is derived from an EMBL/GenBank/DDBJ whole genome shotgun (WGS) entry which is preliminary data.</text>
</comment>
<feature type="compositionally biased region" description="Basic and acidic residues" evidence="2">
    <location>
        <begin position="581"/>
        <end position="648"/>
    </location>
</feature>
<proteinExistence type="predicted"/>
<feature type="region of interest" description="Disordered" evidence="2">
    <location>
        <begin position="107"/>
        <end position="131"/>
    </location>
</feature>
<evidence type="ECO:0000313" key="3">
    <source>
        <dbReference type="EMBL" id="KAG9229396.1"/>
    </source>
</evidence>
<evidence type="ECO:0000313" key="4">
    <source>
        <dbReference type="Proteomes" id="UP000824998"/>
    </source>
</evidence>
<evidence type="ECO:0000256" key="1">
    <source>
        <dbReference type="SAM" id="Coils"/>
    </source>
</evidence>
<feature type="region of interest" description="Disordered" evidence="2">
    <location>
        <begin position="1"/>
        <end position="50"/>
    </location>
</feature>
<keyword evidence="4" id="KW-1185">Reference proteome</keyword>
<feature type="region of interest" description="Disordered" evidence="2">
    <location>
        <begin position="288"/>
        <end position="369"/>
    </location>
</feature>
<accession>A0A9P8C1R1</accession>
<protein>
    <submittedName>
        <fullName evidence="3">Uncharacterized protein</fullName>
    </submittedName>
</protein>
<feature type="compositionally biased region" description="Low complexity" evidence="2">
    <location>
        <begin position="338"/>
        <end position="347"/>
    </location>
</feature>
<dbReference type="Proteomes" id="UP000824998">
    <property type="component" value="Unassembled WGS sequence"/>
</dbReference>
<organism evidence="3 4">
    <name type="scientific">Amylocarpus encephaloides</name>
    <dbReference type="NCBI Taxonomy" id="45428"/>
    <lineage>
        <taxon>Eukaryota</taxon>
        <taxon>Fungi</taxon>
        <taxon>Dikarya</taxon>
        <taxon>Ascomycota</taxon>
        <taxon>Pezizomycotina</taxon>
        <taxon>Leotiomycetes</taxon>
        <taxon>Helotiales</taxon>
        <taxon>Helotiales incertae sedis</taxon>
        <taxon>Amylocarpus</taxon>
    </lineage>
</organism>